<accession>A0A5J5G7I8</accession>
<dbReference type="AlphaFoldDB" id="A0A5J5G7I8"/>
<comment type="caution">
    <text evidence="5">The sequence shown here is derived from an EMBL/GenBank/DDBJ whole genome shotgun (WGS) entry which is preliminary data.</text>
</comment>
<gene>
    <name evidence="4" type="ORF">FJU30_01955</name>
    <name evidence="5" type="ORF">FJU30_02810</name>
</gene>
<evidence type="ECO:0000313" key="4">
    <source>
        <dbReference type="EMBL" id="KAA9002780.1"/>
    </source>
</evidence>
<dbReference type="EMBL" id="VYKJ01000001">
    <property type="protein sequence ID" value="KAA9002933.1"/>
    <property type="molecule type" value="Genomic_DNA"/>
</dbReference>
<dbReference type="PANTHER" id="PTHR13847">
    <property type="entry name" value="SARCOSINE DEHYDROGENASE-RELATED"/>
    <property type="match status" value="1"/>
</dbReference>
<proteinExistence type="predicted"/>
<evidence type="ECO:0000256" key="2">
    <source>
        <dbReference type="SAM" id="Phobius"/>
    </source>
</evidence>
<dbReference type="GO" id="GO:0016491">
    <property type="term" value="F:oxidoreductase activity"/>
    <property type="evidence" value="ECO:0007669"/>
    <property type="project" value="UniProtKB-KW"/>
</dbReference>
<name>A0A5J5G7I8_9GAMM</name>
<feature type="domain" description="FAD dependent oxidoreductase" evidence="3">
    <location>
        <begin position="6"/>
        <end position="346"/>
    </location>
</feature>
<feature type="transmembrane region" description="Helical" evidence="2">
    <location>
        <begin position="6"/>
        <end position="23"/>
    </location>
</feature>
<dbReference type="OrthoDB" id="8993739at2"/>
<sequence length="372" mass="40256">MSATEDFAVIGGGIVGLAIAYGLRRRGLTVTLYDGGDNDFRASRGNFGLAWVQGKGEHCPQYSELSRLSSERWQAFADALLRETGIDCEFRRPGGINICLDGAALEAARERMETIYRQNRRLDYQIWPAARLRRQVPAIADGVAGAIYSPHDGHANPLNTLRALIKAFQLAGGVYLPATPVREIGRAGQDFILHTERGVDLAGRVILASGLENTRLGAQVGLSIPIEPVRGQILVTERLPAFLPYPTSLVRQTGEGSVLIGDSQERVGLNTDTRPEILSRIARRALSVFPLLSHVRVVRAWGALRIMTPDGLPVYGASVSHPGAFAVTCHSGVTLAPLHSTLVADWIAGDGQNPLLEVFNAQRFAVQTPDVD</sequence>
<dbReference type="PANTHER" id="PTHR13847:SF289">
    <property type="entry name" value="GLYCINE OXIDASE"/>
    <property type="match status" value="1"/>
</dbReference>
<dbReference type="Gene3D" id="3.30.9.10">
    <property type="entry name" value="D-Amino Acid Oxidase, subunit A, domain 2"/>
    <property type="match status" value="1"/>
</dbReference>
<dbReference type="GO" id="GO:0005737">
    <property type="term" value="C:cytoplasm"/>
    <property type="evidence" value="ECO:0007669"/>
    <property type="project" value="TreeGrafter"/>
</dbReference>
<protein>
    <submittedName>
        <fullName evidence="5">FAD-binding oxidoreductase</fullName>
    </submittedName>
</protein>
<keyword evidence="6" id="KW-1185">Reference proteome</keyword>
<evidence type="ECO:0000313" key="6">
    <source>
        <dbReference type="Proteomes" id="UP000335415"/>
    </source>
</evidence>
<evidence type="ECO:0000256" key="1">
    <source>
        <dbReference type="ARBA" id="ARBA00023002"/>
    </source>
</evidence>
<dbReference type="Pfam" id="PF01266">
    <property type="entry name" value="DAO"/>
    <property type="match status" value="1"/>
</dbReference>
<dbReference type="Gene3D" id="3.50.50.60">
    <property type="entry name" value="FAD/NAD(P)-binding domain"/>
    <property type="match status" value="1"/>
</dbReference>
<dbReference type="InterPro" id="IPR006076">
    <property type="entry name" value="FAD-dep_OxRdtase"/>
</dbReference>
<dbReference type="InterPro" id="IPR036188">
    <property type="entry name" value="FAD/NAD-bd_sf"/>
</dbReference>
<keyword evidence="2" id="KW-0812">Transmembrane</keyword>
<reference evidence="5 6" key="1">
    <citation type="submission" date="2019-09" db="EMBL/GenBank/DDBJ databases">
        <authorList>
            <person name="Li Y."/>
        </authorList>
    </citation>
    <scope>NUCLEOTIDE SEQUENCE [LARGE SCALE GENOMIC DNA]</scope>
    <source>
        <strain evidence="5 6">L3-3HA</strain>
    </source>
</reference>
<dbReference type="RefSeq" id="WP_150433749.1">
    <property type="nucleotide sequence ID" value="NZ_VYKJ01000001.1"/>
</dbReference>
<dbReference type="SUPFAM" id="SSF51905">
    <property type="entry name" value="FAD/NAD(P)-binding domain"/>
    <property type="match status" value="1"/>
</dbReference>
<dbReference type="SUPFAM" id="SSF54373">
    <property type="entry name" value="FAD-linked reductases, C-terminal domain"/>
    <property type="match status" value="1"/>
</dbReference>
<dbReference type="EMBL" id="VYKJ01000001">
    <property type="protein sequence ID" value="KAA9002780.1"/>
    <property type="molecule type" value="Genomic_DNA"/>
</dbReference>
<keyword evidence="2" id="KW-1133">Transmembrane helix</keyword>
<evidence type="ECO:0000313" key="5">
    <source>
        <dbReference type="EMBL" id="KAA9002933.1"/>
    </source>
</evidence>
<keyword evidence="2" id="KW-0472">Membrane</keyword>
<evidence type="ECO:0000259" key="3">
    <source>
        <dbReference type="Pfam" id="PF01266"/>
    </source>
</evidence>
<dbReference type="Proteomes" id="UP000335415">
    <property type="component" value="Unassembled WGS sequence"/>
</dbReference>
<organism evidence="5 6">
    <name type="scientific">Affinibrenneria salicis</name>
    <dbReference type="NCBI Taxonomy" id="2590031"/>
    <lineage>
        <taxon>Bacteria</taxon>
        <taxon>Pseudomonadati</taxon>
        <taxon>Pseudomonadota</taxon>
        <taxon>Gammaproteobacteria</taxon>
        <taxon>Enterobacterales</taxon>
        <taxon>Pectobacteriaceae</taxon>
        <taxon>Affinibrenneria</taxon>
    </lineage>
</organism>
<keyword evidence="1" id="KW-0560">Oxidoreductase</keyword>